<evidence type="ECO:0000256" key="1">
    <source>
        <dbReference type="SAM" id="MobiDB-lite"/>
    </source>
</evidence>
<organism evidence="2 4">
    <name type="scientific">Punica granatum</name>
    <name type="common">Pomegranate</name>
    <dbReference type="NCBI Taxonomy" id="22663"/>
    <lineage>
        <taxon>Eukaryota</taxon>
        <taxon>Viridiplantae</taxon>
        <taxon>Streptophyta</taxon>
        <taxon>Embryophyta</taxon>
        <taxon>Tracheophyta</taxon>
        <taxon>Spermatophyta</taxon>
        <taxon>Magnoliopsida</taxon>
        <taxon>eudicotyledons</taxon>
        <taxon>Gunneridae</taxon>
        <taxon>Pentapetalae</taxon>
        <taxon>rosids</taxon>
        <taxon>malvids</taxon>
        <taxon>Myrtales</taxon>
        <taxon>Lythraceae</taxon>
        <taxon>Punica</taxon>
    </lineage>
</organism>
<dbReference type="OrthoDB" id="1913960at2759"/>
<dbReference type="EMBL" id="MTKT01004619">
    <property type="protein sequence ID" value="OWM70455.1"/>
    <property type="molecule type" value="Genomic_DNA"/>
</dbReference>
<dbReference type="GeneID" id="116207092"/>
<name>A0A218WCD4_PUNGR</name>
<evidence type="ECO:0000313" key="4">
    <source>
        <dbReference type="Proteomes" id="UP000197138"/>
    </source>
</evidence>
<accession>A0A218WCD4</accession>
<keyword evidence="5" id="KW-1185">Reference proteome</keyword>
<dbReference type="Proteomes" id="UP000197138">
    <property type="component" value="Unassembled WGS sequence"/>
</dbReference>
<dbReference type="InterPro" id="IPR008480">
    <property type="entry name" value="DUF761_pln"/>
</dbReference>
<dbReference type="EMBL" id="PGOL01000722">
    <property type="protein sequence ID" value="PKI65849.1"/>
    <property type="molecule type" value="Genomic_DNA"/>
</dbReference>
<reference evidence="2" key="2">
    <citation type="submission" date="2017-06" db="EMBL/GenBank/DDBJ databases">
        <title>The pomegranate genome and the genomics of punicalagin biosynthesis.</title>
        <authorList>
            <person name="Xu C."/>
        </authorList>
    </citation>
    <scope>NUCLEOTIDE SEQUENCE [LARGE SCALE GENOMIC DNA]</scope>
    <source>
        <tissue evidence="2">Fresh leaf</tissue>
    </source>
</reference>
<dbReference type="AlphaFoldDB" id="A0A218WCD4"/>
<dbReference type="PANTHER" id="PTHR33098">
    <property type="entry name" value="COTTON FIBER (DUF761)"/>
    <property type="match status" value="1"/>
</dbReference>
<evidence type="ECO:0000313" key="3">
    <source>
        <dbReference type="EMBL" id="PKI65849.1"/>
    </source>
</evidence>
<proteinExistence type="predicted"/>
<evidence type="ECO:0000313" key="2">
    <source>
        <dbReference type="EMBL" id="OWM70455.1"/>
    </source>
</evidence>
<evidence type="ECO:0000313" key="5">
    <source>
        <dbReference type="Proteomes" id="UP000233551"/>
    </source>
</evidence>
<reference evidence="3 5" key="3">
    <citation type="submission" date="2017-11" db="EMBL/GenBank/DDBJ databases">
        <title>De-novo sequencing of pomegranate (Punica granatum L.) genome.</title>
        <authorList>
            <person name="Akparov Z."/>
            <person name="Amiraslanov A."/>
            <person name="Hajiyeva S."/>
            <person name="Abbasov M."/>
            <person name="Kaur K."/>
            <person name="Hamwieh A."/>
            <person name="Solovyev V."/>
            <person name="Salamov A."/>
            <person name="Braich B."/>
            <person name="Kosarev P."/>
            <person name="Mahmoud A."/>
            <person name="Hajiyev E."/>
            <person name="Babayeva S."/>
            <person name="Izzatullayeva V."/>
            <person name="Mammadov A."/>
            <person name="Mammadov A."/>
            <person name="Sharifova S."/>
            <person name="Ojaghi J."/>
            <person name="Eynullazada K."/>
            <person name="Bayramov B."/>
            <person name="Abdulazimova A."/>
            <person name="Shahmuradov I."/>
        </authorList>
    </citation>
    <scope>NUCLEOTIDE SEQUENCE [LARGE SCALE GENOMIC DNA]</scope>
    <source>
        <strain evidence="3">AG2017</strain>
        <strain evidence="5">cv. AG2017</strain>
        <tissue evidence="3">Leaf</tissue>
    </source>
</reference>
<sequence>MSRLSFPKKLLPVRQAWKGLASGLRSKLTKLKESKLIRTTTHRILSSKFLHRLFVPFKRRSLAKTSNFCHFQPRLYQYYRNNCPSIYIDELFEDDERHGPSWNSSRRVPVDHEKGETSNGREEARAKPSELVGNQRREGKVAYDVDEVWRNIVASSPQLRCVDERAEDFISKIKEDMKLQRERSILEFQEMLKRSA</sequence>
<reference evidence="4" key="1">
    <citation type="journal article" date="2017" name="Plant J.">
        <title>The pomegranate (Punica granatum L.) genome and the genomics of punicalagin biosynthesis.</title>
        <authorList>
            <person name="Qin G."/>
            <person name="Xu C."/>
            <person name="Ming R."/>
            <person name="Tang H."/>
            <person name="Guyot R."/>
            <person name="Kramer E.M."/>
            <person name="Hu Y."/>
            <person name="Yi X."/>
            <person name="Qi Y."/>
            <person name="Xu X."/>
            <person name="Gao Z."/>
            <person name="Pan H."/>
            <person name="Jian J."/>
            <person name="Tian Y."/>
            <person name="Yue Z."/>
            <person name="Xu Y."/>
        </authorList>
    </citation>
    <scope>NUCLEOTIDE SEQUENCE [LARGE SCALE GENOMIC DNA]</scope>
    <source>
        <strain evidence="4">cv. Dabenzi</strain>
    </source>
</reference>
<comment type="caution">
    <text evidence="2">The sequence shown here is derived from an EMBL/GenBank/DDBJ whole genome shotgun (WGS) entry which is preliminary data.</text>
</comment>
<gene>
    <name evidence="2" type="ORF">CDL15_Pgr011931</name>
    <name evidence="3" type="ORF">CRG98_013753</name>
</gene>
<protein>
    <recommendedName>
        <fullName evidence="6">Cotton fiber protein</fullName>
    </recommendedName>
</protein>
<feature type="compositionally biased region" description="Basic and acidic residues" evidence="1">
    <location>
        <begin position="108"/>
        <end position="128"/>
    </location>
</feature>
<evidence type="ECO:0008006" key="6">
    <source>
        <dbReference type="Google" id="ProtNLM"/>
    </source>
</evidence>
<dbReference type="Pfam" id="PF05553">
    <property type="entry name" value="DUF761"/>
    <property type="match status" value="1"/>
</dbReference>
<dbReference type="Proteomes" id="UP000233551">
    <property type="component" value="Unassembled WGS sequence"/>
</dbReference>
<feature type="region of interest" description="Disordered" evidence="1">
    <location>
        <begin position="98"/>
        <end position="133"/>
    </location>
</feature>
<dbReference type="PANTHER" id="PTHR33098:SF3">
    <property type="entry name" value="COTTON FIBER PROTEIN"/>
    <property type="match status" value="1"/>
</dbReference>